<gene>
    <name evidence="2" type="ORF">DSM106044_03912</name>
</gene>
<feature type="transmembrane region" description="Helical" evidence="1">
    <location>
        <begin position="108"/>
        <end position="125"/>
    </location>
</feature>
<dbReference type="Proteomes" id="UP000306509">
    <property type="component" value="Unassembled WGS sequence"/>
</dbReference>
<sequence length="210" mass="25070">MKNNYFRHQNKPIEIIALFQVFLIIILLMSSHIIIYNFNHMQAEVPDLKTFYSYGRKQFYESHHYDRKYNLLIMKITFYLSFFNIYDFIAIICLVPCLYILKHNSLKLEFILVMVVFTTGGLLSFQPSFYVNSRILDTALRNQCYMWLQITILIAFIFILILWIYMRIFFRYSLNGITLLNNGQIILLGISFVIMFSLLASLIPIFIKNF</sequence>
<comment type="caution">
    <text evidence="2">The sequence shown here is derived from an EMBL/GenBank/DDBJ whole genome shotgun (WGS) entry which is preliminary data.</text>
</comment>
<keyword evidence="3" id="KW-1185">Reference proteome</keyword>
<feature type="transmembrane region" description="Helical" evidence="1">
    <location>
        <begin position="145"/>
        <end position="165"/>
    </location>
</feature>
<feature type="transmembrane region" description="Helical" evidence="1">
    <location>
        <begin position="12"/>
        <end position="35"/>
    </location>
</feature>
<evidence type="ECO:0000313" key="2">
    <source>
        <dbReference type="EMBL" id="TLC99311.1"/>
    </source>
</evidence>
<accession>A0A4U8Q3G7</accession>
<feature type="transmembrane region" description="Helical" evidence="1">
    <location>
        <begin position="76"/>
        <end position="101"/>
    </location>
</feature>
<dbReference type="EMBL" id="QGQD01000072">
    <property type="protein sequence ID" value="TLC99311.1"/>
    <property type="molecule type" value="Genomic_DNA"/>
</dbReference>
<name>A0A4U8Q3G7_9FIRM</name>
<keyword evidence="1" id="KW-0812">Transmembrane</keyword>
<organism evidence="2 3">
    <name type="scientific">Robinsoniella peoriensis</name>
    <dbReference type="NCBI Taxonomy" id="180332"/>
    <lineage>
        <taxon>Bacteria</taxon>
        <taxon>Bacillati</taxon>
        <taxon>Bacillota</taxon>
        <taxon>Clostridia</taxon>
        <taxon>Lachnospirales</taxon>
        <taxon>Lachnospiraceae</taxon>
        <taxon>Robinsoniella</taxon>
    </lineage>
</organism>
<keyword evidence="1" id="KW-0472">Membrane</keyword>
<proteinExistence type="predicted"/>
<dbReference type="AlphaFoldDB" id="A0A4U8Q3G7"/>
<feature type="transmembrane region" description="Helical" evidence="1">
    <location>
        <begin position="185"/>
        <end position="207"/>
    </location>
</feature>
<evidence type="ECO:0000313" key="3">
    <source>
        <dbReference type="Proteomes" id="UP000306509"/>
    </source>
</evidence>
<evidence type="ECO:0000256" key="1">
    <source>
        <dbReference type="SAM" id="Phobius"/>
    </source>
</evidence>
<protein>
    <submittedName>
        <fullName evidence="2">Uncharacterized protein</fullName>
    </submittedName>
</protein>
<reference evidence="2 3" key="1">
    <citation type="journal article" date="2019" name="Anaerobe">
        <title>Detection of Robinsoniella peoriensis in multiple bone samples of a trauma patient.</title>
        <authorList>
            <person name="Schrottner P."/>
            <person name="Hartwich K."/>
            <person name="Bunk B."/>
            <person name="Schober I."/>
            <person name="Helbig S."/>
            <person name="Rudolph W.W."/>
            <person name="Gunzer F."/>
        </authorList>
    </citation>
    <scope>NUCLEOTIDE SEQUENCE [LARGE SCALE GENOMIC DNA]</scope>
    <source>
        <strain evidence="2 3">DSM 106044</strain>
    </source>
</reference>
<keyword evidence="1" id="KW-1133">Transmembrane helix</keyword>